<gene>
    <name evidence="2" type="ORF">V6N12_031411</name>
</gene>
<evidence type="ECO:0000256" key="1">
    <source>
        <dbReference type="SAM" id="MobiDB-lite"/>
    </source>
</evidence>
<evidence type="ECO:0000313" key="2">
    <source>
        <dbReference type="EMBL" id="KAK8500751.1"/>
    </source>
</evidence>
<feature type="region of interest" description="Disordered" evidence="1">
    <location>
        <begin position="1"/>
        <end position="26"/>
    </location>
</feature>
<accession>A0ABR2B1X1</accession>
<proteinExistence type="predicted"/>
<reference evidence="2 3" key="1">
    <citation type="journal article" date="2024" name="G3 (Bethesda)">
        <title>Genome assembly of Hibiscus sabdariffa L. provides insights into metabolisms of medicinal natural products.</title>
        <authorList>
            <person name="Kim T."/>
        </authorList>
    </citation>
    <scope>NUCLEOTIDE SEQUENCE [LARGE SCALE GENOMIC DNA]</scope>
    <source>
        <strain evidence="2">TK-2024</strain>
        <tissue evidence="2">Old leaves</tissue>
    </source>
</reference>
<feature type="compositionally biased region" description="Basic and acidic residues" evidence="1">
    <location>
        <begin position="12"/>
        <end position="26"/>
    </location>
</feature>
<keyword evidence="3" id="KW-1185">Reference proteome</keyword>
<protein>
    <submittedName>
        <fullName evidence="2">Uncharacterized protein</fullName>
    </submittedName>
</protein>
<name>A0ABR2B1X1_9ROSI</name>
<evidence type="ECO:0000313" key="3">
    <source>
        <dbReference type="Proteomes" id="UP001472677"/>
    </source>
</evidence>
<organism evidence="2 3">
    <name type="scientific">Hibiscus sabdariffa</name>
    <name type="common">roselle</name>
    <dbReference type="NCBI Taxonomy" id="183260"/>
    <lineage>
        <taxon>Eukaryota</taxon>
        <taxon>Viridiplantae</taxon>
        <taxon>Streptophyta</taxon>
        <taxon>Embryophyta</taxon>
        <taxon>Tracheophyta</taxon>
        <taxon>Spermatophyta</taxon>
        <taxon>Magnoliopsida</taxon>
        <taxon>eudicotyledons</taxon>
        <taxon>Gunneridae</taxon>
        <taxon>Pentapetalae</taxon>
        <taxon>rosids</taxon>
        <taxon>malvids</taxon>
        <taxon>Malvales</taxon>
        <taxon>Malvaceae</taxon>
        <taxon>Malvoideae</taxon>
        <taxon>Hibiscus</taxon>
    </lineage>
</organism>
<dbReference type="EMBL" id="JBBPBM010000208">
    <property type="protein sequence ID" value="KAK8500751.1"/>
    <property type="molecule type" value="Genomic_DNA"/>
</dbReference>
<dbReference type="Proteomes" id="UP001472677">
    <property type="component" value="Unassembled WGS sequence"/>
</dbReference>
<sequence length="269" mass="30115">MEQDFDLLAGESPEHSERKSKGQVGEKDFITPVIEGKLPACEVKIGAESDVATAEGKIRSLVMGNKLRSWAEVLSGPTPKQPELLLGSNSGLGMLPKAVNQELIEETKVVDQPIGGSSSPVIKEQNLDLDLASDRELASLDHFDRALCNFEKKKRRDRSVRRNMRNKKISEDIQGLELSGRSLSDSDLRIKWERAKLEAKAALELGKIRLTVEFWKLFFGGWSTIWRPFDNLNELLCSAFSIPFSGLLKTTWLATVDAAFWVLWCARID</sequence>
<comment type="caution">
    <text evidence="2">The sequence shown here is derived from an EMBL/GenBank/DDBJ whole genome shotgun (WGS) entry which is preliminary data.</text>
</comment>